<dbReference type="Gene3D" id="3.80.10.10">
    <property type="entry name" value="Ribonuclease Inhibitor"/>
    <property type="match status" value="1"/>
</dbReference>
<dbReference type="InterPro" id="IPR003591">
    <property type="entry name" value="Leu-rich_rpt_typical-subtyp"/>
</dbReference>
<keyword evidence="1" id="KW-0433">Leucine-rich repeat</keyword>
<gene>
    <name evidence="3" type="ORF">HNAJ_LOCUS2338</name>
</gene>
<proteinExistence type="predicted"/>
<dbReference type="GO" id="GO:0005737">
    <property type="term" value="C:cytoplasm"/>
    <property type="evidence" value="ECO:0007669"/>
    <property type="project" value="TreeGrafter"/>
</dbReference>
<reference evidence="5" key="1">
    <citation type="submission" date="2017-02" db="UniProtKB">
        <authorList>
            <consortium name="WormBaseParasite"/>
        </authorList>
    </citation>
    <scope>IDENTIFICATION</scope>
</reference>
<keyword evidence="2" id="KW-0677">Repeat</keyword>
<dbReference type="Gene3D" id="3.50.40.10">
    <property type="entry name" value="Phenylalanyl-trna Synthetase, Chain B, domain 3"/>
    <property type="match status" value="1"/>
</dbReference>
<dbReference type="InterPro" id="IPR050216">
    <property type="entry name" value="LRR_domain-containing"/>
</dbReference>
<dbReference type="OrthoDB" id="67933at2759"/>
<dbReference type="PANTHER" id="PTHR48051">
    <property type="match status" value="1"/>
</dbReference>
<dbReference type="Proteomes" id="UP000278807">
    <property type="component" value="Unassembled WGS sequence"/>
</dbReference>
<dbReference type="PROSITE" id="PS51450">
    <property type="entry name" value="LRR"/>
    <property type="match status" value="2"/>
</dbReference>
<dbReference type="Pfam" id="PF00560">
    <property type="entry name" value="LRR_1"/>
    <property type="match status" value="1"/>
</dbReference>
<dbReference type="SMART" id="SM00364">
    <property type="entry name" value="LRR_BAC"/>
    <property type="match status" value="3"/>
</dbReference>
<dbReference type="STRING" id="102285.A0A0R3T5K1"/>
<dbReference type="WBParaSite" id="HNAJ_0000233901-mRNA-1">
    <property type="protein sequence ID" value="HNAJ_0000233901-mRNA-1"/>
    <property type="gene ID" value="HNAJ_0000233901"/>
</dbReference>
<evidence type="ECO:0000313" key="5">
    <source>
        <dbReference type="WBParaSite" id="HNAJ_0000233901-mRNA-1"/>
    </source>
</evidence>
<dbReference type="AlphaFoldDB" id="A0A0R3T5K1"/>
<dbReference type="SUPFAM" id="SSF52058">
    <property type="entry name" value="L domain-like"/>
    <property type="match status" value="1"/>
</dbReference>
<dbReference type="SMART" id="SM00369">
    <property type="entry name" value="LRR_TYP"/>
    <property type="match status" value="6"/>
</dbReference>
<evidence type="ECO:0000256" key="2">
    <source>
        <dbReference type="ARBA" id="ARBA00022737"/>
    </source>
</evidence>
<sequence length="527" mass="58505">MAWPEITTARRENRRELVVSNRDNFDPSVYTLTQLNFLDISKCPLYEIADDLSDLTALSKLSLQHDEIVAVPLGIGQLLNLKFLDLSFNSISNLPSNIFDNLSLLETLILDSNKLSELPSFKGLIELHIFSVSNNKLLCLPDTLTCCTKLKSVDASGNNIKEISDEVPWSSLSNLQHFYLNGNQLKEVPLGLTECKRLRDLQLKENPLQDARLKKLAASDRGDAGNVLMNYLLKISKGKKELAKTLPHDAIPLAPTSAPIENVKILSMIESDDSDFRIDVLRPGEVKKSLRPHIFGCVISGVSLHSEGLIRAFSKFQSKLHAKLCDNRKLATFSTHTFEAVKMPLEFSLQPIDTISCCPMNIKRSVTGLELLANLQNHAELERKKLKLNNYSASMQYLLLISPLLGPRMDPINLKKAAEIAPLPVTTDLTGNIISLHPITACYKTCLTTETTRVLIEVAGVSDMVCKNIMRKLIEWLVQNAVPVGEGERAVTITPLAVVDDATGDRLAKFPLEVDIMDPDFLNSQAE</sequence>
<evidence type="ECO:0000313" key="3">
    <source>
        <dbReference type="EMBL" id="VDN98197.1"/>
    </source>
</evidence>
<reference evidence="3 4" key="2">
    <citation type="submission" date="2018-11" db="EMBL/GenBank/DDBJ databases">
        <authorList>
            <consortium name="Pathogen Informatics"/>
        </authorList>
    </citation>
    <scope>NUCLEOTIDE SEQUENCE [LARGE SCALE GENOMIC DNA]</scope>
</reference>
<dbReference type="InterPro" id="IPR020825">
    <property type="entry name" value="Phe-tRNA_synthase-like_B3/B4"/>
</dbReference>
<name>A0A0R3T5K1_RODNA</name>
<evidence type="ECO:0000256" key="1">
    <source>
        <dbReference type="ARBA" id="ARBA00022614"/>
    </source>
</evidence>
<keyword evidence="4" id="KW-1185">Reference proteome</keyword>
<dbReference type="InterPro" id="IPR032675">
    <property type="entry name" value="LRR_dom_sf"/>
</dbReference>
<dbReference type="PANTHER" id="PTHR48051:SF1">
    <property type="entry name" value="RAS SUPPRESSOR PROTEIN 1"/>
    <property type="match status" value="1"/>
</dbReference>
<accession>A0A0R3T5K1</accession>
<organism evidence="5">
    <name type="scientific">Rodentolepis nana</name>
    <name type="common">Dwarf tapeworm</name>
    <name type="synonym">Hymenolepis nana</name>
    <dbReference type="NCBI Taxonomy" id="102285"/>
    <lineage>
        <taxon>Eukaryota</taxon>
        <taxon>Metazoa</taxon>
        <taxon>Spiralia</taxon>
        <taxon>Lophotrochozoa</taxon>
        <taxon>Platyhelminthes</taxon>
        <taxon>Cestoda</taxon>
        <taxon>Eucestoda</taxon>
        <taxon>Cyclophyllidea</taxon>
        <taxon>Hymenolepididae</taxon>
        <taxon>Rodentolepis</taxon>
    </lineage>
</organism>
<protein>
    <submittedName>
        <fullName evidence="5">B3_4 domain-containing protein</fullName>
    </submittedName>
</protein>
<evidence type="ECO:0000313" key="4">
    <source>
        <dbReference type="Proteomes" id="UP000278807"/>
    </source>
</evidence>
<dbReference type="InterPro" id="IPR001611">
    <property type="entry name" value="Leu-rich_rpt"/>
</dbReference>
<dbReference type="EMBL" id="UZAE01001121">
    <property type="protein sequence ID" value="VDN98197.1"/>
    <property type="molecule type" value="Genomic_DNA"/>
</dbReference>